<gene>
    <name evidence="2" type="ORF">L195_g004437</name>
</gene>
<sequence length="90" mass="10229">MEQLSISGFAHLGAEQSKKDTDEQIQKDTEVCQNPHLDTDNIRECQNLDLDIRNVELDPQSSDFHLSQLDFSSQDSYIAWGGSINKTLFK</sequence>
<reference evidence="2 3" key="1">
    <citation type="journal article" date="2014" name="Am. J. Bot.">
        <title>Genome assembly and annotation for red clover (Trifolium pratense; Fabaceae).</title>
        <authorList>
            <person name="Istvanek J."/>
            <person name="Jaros M."/>
            <person name="Krenek A."/>
            <person name="Repkova J."/>
        </authorList>
    </citation>
    <scope>NUCLEOTIDE SEQUENCE [LARGE SCALE GENOMIC DNA]</scope>
    <source>
        <strain evidence="3">cv. Tatra</strain>
        <tissue evidence="2">Young leaves</tissue>
    </source>
</reference>
<protein>
    <submittedName>
        <fullName evidence="2">NAC domain protein</fullName>
    </submittedName>
</protein>
<name>A0A2K3NY32_TRIPR</name>
<reference evidence="2 3" key="2">
    <citation type="journal article" date="2017" name="Front. Plant Sci.">
        <title>Gene Classification and Mining of Molecular Markers Useful in Red Clover (Trifolium pratense) Breeding.</title>
        <authorList>
            <person name="Istvanek J."/>
            <person name="Dluhosova J."/>
            <person name="Dluhos P."/>
            <person name="Patkova L."/>
            <person name="Nedelnik J."/>
            <person name="Repkova J."/>
        </authorList>
    </citation>
    <scope>NUCLEOTIDE SEQUENCE [LARGE SCALE GENOMIC DNA]</scope>
    <source>
        <strain evidence="3">cv. Tatra</strain>
        <tissue evidence="2">Young leaves</tissue>
    </source>
</reference>
<dbReference type="EMBL" id="ASHM01002191">
    <property type="protein sequence ID" value="PNY07929.1"/>
    <property type="molecule type" value="Genomic_DNA"/>
</dbReference>
<feature type="compositionally biased region" description="Basic and acidic residues" evidence="1">
    <location>
        <begin position="16"/>
        <end position="26"/>
    </location>
</feature>
<evidence type="ECO:0000256" key="1">
    <source>
        <dbReference type="SAM" id="MobiDB-lite"/>
    </source>
</evidence>
<dbReference type="Proteomes" id="UP000236291">
    <property type="component" value="Unassembled WGS sequence"/>
</dbReference>
<feature type="region of interest" description="Disordered" evidence="1">
    <location>
        <begin position="1"/>
        <end position="26"/>
    </location>
</feature>
<proteinExistence type="predicted"/>
<comment type="caution">
    <text evidence="2">The sequence shown here is derived from an EMBL/GenBank/DDBJ whole genome shotgun (WGS) entry which is preliminary data.</text>
</comment>
<evidence type="ECO:0000313" key="3">
    <source>
        <dbReference type="Proteomes" id="UP000236291"/>
    </source>
</evidence>
<evidence type="ECO:0000313" key="2">
    <source>
        <dbReference type="EMBL" id="PNY07929.1"/>
    </source>
</evidence>
<accession>A0A2K3NY32</accession>
<organism evidence="2 3">
    <name type="scientific">Trifolium pratense</name>
    <name type="common">Red clover</name>
    <dbReference type="NCBI Taxonomy" id="57577"/>
    <lineage>
        <taxon>Eukaryota</taxon>
        <taxon>Viridiplantae</taxon>
        <taxon>Streptophyta</taxon>
        <taxon>Embryophyta</taxon>
        <taxon>Tracheophyta</taxon>
        <taxon>Spermatophyta</taxon>
        <taxon>Magnoliopsida</taxon>
        <taxon>eudicotyledons</taxon>
        <taxon>Gunneridae</taxon>
        <taxon>Pentapetalae</taxon>
        <taxon>rosids</taxon>
        <taxon>fabids</taxon>
        <taxon>Fabales</taxon>
        <taxon>Fabaceae</taxon>
        <taxon>Papilionoideae</taxon>
        <taxon>50 kb inversion clade</taxon>
        <taxon>NPAAA clade</taxon>
        <taxon>Hologalegina</taxon>
        <taxon>IRL clade</taxon>
        <taxon>Trifolieae</taxon>
        <taxon>Trifolium</taxon>
    </lineage>
</organism>
<dbReference type="AlphaFoldDB" id="A0A2K3NY32"/>